<keyword evidence="2" id="KW-1003">Cell membrane</keyword>
<keyword evidence="9" id="KW-1185">Reference proteome</keyword>
<feature type="transmembrane region" description="Helical" evidence="6">
    <location>
        <begin position="12"/>
        <end position="31"/>
    </location>
</feature>
<dbReference type="RefSeq" id="WP_085937603.1">
    <property type="nucleotide sequence ID" value="NZ_FUWJ01000014.1"/>
</dbReference>
<dbReference type="PANTHER" id="PTHR35007">
    <property type="entry name" value="INTEGRAL MEMBRANE PROTEIN-RELATED"/>
    <property type="match status" value="1"/>
</dbReference>
<evidence type="ECO:0000256" key="3">
    <source>
        <dbReference type="ARBA" id="ARBA00022692"/>
    </source>
</evidence>
<evidence type="ECO:0000313" key="8">
    <source>
        <dbReference type="EMBL" id="SKA36972.1"/>
    </source>
</evidence>
<evidence type="ECO:0000256" key="5">
    <source>
        <dbReference type="ARBA" id="ARBA00023136"/>
    </source>
</evidence>
<name>A0A1T4T929_9HYPH</name>
<evidence type="ECO:0000313" key="9">
    <source>
        <dbReference type="Proteomes" id="UP000190092"/>
    </source>
</evidence>
<reference evidence="9" key="1">
    <citation type="submission" date="2017-02" db="EMBL/GenBank/DDBJ databases">
        <authorList>
            <person name="Varghese N."/>
            <person name="Submissions S."/>
        </authorList>
    </citation>
    <scope>NUCLEOTIDE SEQUENCE [LARGE SCALE GENOMIC DNA]</scope>
    <source>
        <strain evidence="9">ATCC 27094</strain>
    </source>
</reference>
<dbReference type="AlphaFoldDB" id="A0A1T4T929"/>
<dbReference type="InterPro" id="IPR018076">
    <property type="entry name" value="T2SS_GspF_dom"/>
</dbReference>
<sequence>MDPSAFEKSFMIIAAVAGVTSFWAVWFAITWQPPIEARLKALGTRRMKTRNEQPTSNRPSPKATSLSFMRTIADRLNLLRGAAADQTTRKLRLAGYMSRDAAVVYVFVKLALPLTLGFVMIFLTSVTDLLDIPDNMVLPASVGAVLAGFLLPEMYIKNVTTKRREILNYLLPEGLDLLTICVEAGLSIDAAFRRVAKEMAGSMPELASEFEMTAIELTYLPDRQQALENLAARSDSAAVAALVNALRQTEKYGTPLAGSLKILSTEFRQTRVAKAEEKGARMPALMTVPLMVFILPTLITVLLAPAIMSALNLT</sequence>
<keyword evidence="4 6" id="KW-1133">Transmembrane helix</keyword>
<evidence type="ECO:0000256" key="6">
    <source>
        <dbReference type="SAM" id="Phobius"/>
    </source>
</evidence>
<dbReference type="OrthoDB" id="9810662at2"/>
<evidence type="ECO:0000256" key="4">
    <source>
        <dbReference type="ARBA" id="ARBA00022989"/>
    </source>
</evidence>
<evidence type="ECO:0000259" key="7">
    <source>
        <dbReference type="Pfam" id="PF00482"/>
    </source>
</evidence>
<accession>A0A1T4T929</accession>
<dbReference type="PANTHER" id="PTHR35007:SF2">
    <property type="entry name" value="PILUS ASSEMBLE PROTEIN"/>
    <property type="match status" value="1"/>
</dbReference>
<comment type="subcellular location">
    <subcellularLocation>
        <location evidence="1">Cell membrane</location>
        <topology evidence="1">Multi-pass membrane protein</topology>
    </subcellularLocation>
</comment>
<dbReference type="EMBL" id="FUWJ01000014">
    <property type="protein sequence ID" value="SKA36972.1"/>
    <property type="molecule type" value="Genomic_DNA"/>
</dbReference>
<protein>
    <submittedName>
        <fullName evidence="8">Tight adherence protein C</fullName>
    </submittedName>
</protein>
<feature type="transmembrane region" description="Helical" evidence="6">
    <location>
        <begin position="284"/>
        <end position="308"/>
    </location>
</feature>
<feature type="domain" description="Type II secretion system protein GspF" evidence="7">
    <location>
        <begin position="175"/>
        <end position="303"/>
    </location>
</feature>
<keyword evidence="5 6" id="KW-0472">Membrane</keyword>
<feature type="transmembrane region" description="Helical" evidence="6">
    <location>
        <begin position="136"/>
        <end position="156"/>
    </location>
</feature>
<organism evidence="8 9">
    <name type="scientific">Enhydrobacter aerosaccus</name>
    <dbReference type="NCBI Taxonomy" id="225324"/>
    <lineage>
        <taxon>Bacteria</taxon>
        <taxon>Pseudomonadati</taxon>
        <taxon>Pseudomonadota</taxon>
        <taxon>Alphaproteobacteria</taxon>
        <taxon>Hyphomicrobiales</taxon>
        <taxon>Enhydrobacter</taxon>
    </lineage>
</organism>
<dbReference type="STRING" id="225324.SAMN02745126_05862"/>
<feature type="transmembrane region" description="Helical" evidence="6">
    <location>
        <begin position="102"/>
        <end position="124"/>
    </location>
</feature>
<gene>
    <name evidence="8" type="ORF">SAMN02745126_05862</name>
</gene>
<evidence type="ECO:0000256" key="1">
    <source>
        <dbReference type="ARBA" id="ARBA00004651"/>
    </source>
</evidence>
<dbReference type="GO" id="GO:0005886">
    <property type="term" value="C:plasma membrane"/>
    <property type="evidence" value="ECO:0007669"/>
    <property type="project" value="UniProtKB-SubCell"/>
</dbReference>
<dbReference type="Proteomes" id="UP000190092">
    <property type="component" value="Unassembled WGS sequence"/>
</dbReference>
<dbReference type="Pfam" id="PF00482">
    <property type="entry name" value="T2SSF"/>
    <property type="match status" value="1"/>
</dbReference>
<evidence type="ECO:0000256" key="2">
    <source>
        <dbReference type="ARBA" id="ARBA00022475"/>
    </source>
</evidence>
<keyword evidence="3 6" id="KW-0812">Transmembrane</keyword>
<proteinExistence type="predicted"/>